<evidence type="ECO:0000313" key="3">
    <source>
        <dbReference type="Proteomes" id="UP000192132"/>
    </source>
</evidence>
<dbReference type="EMBL" id="MLCN01000016">
    <property type="protein sequence ID" value="ONG40876.1"/>
    <property type="molecule type" value="Genomic_DNA"/>
</dbReference>
<reference evidence="2 3" key="1">
    <citation type="submission" date="2016-10" db="EMBL/GenBank/DDBJ databases">
        <title>Draft Genome sequence of Alkanindiges sp. strain H1.</title>
        <authorList>
            <person name="Subhash Y."/>
            <person name="Lee S."/>
        </authorList>
    </citation>
    <scope>NUCLEOTIDE SEQUENCE [LARGE SCALE GENOMIC DNA]</scope>
    <source>
        <strain evidence="2 3">H1</strain>
    </source>
</reference>
<evidence type="ECO:0008006" key="4">
    <source>
        <dbReference type="Google" id="ProtNLM"/>
    </source>
</evidence>
<feature type="chain" id="PRO_5012458885" description="Lipoprotein" evidence="1">
    <location>
        <begin position="23"/>
        <end position="283"/>
    </location>
</feature>
<proteinExistence type="predicted"/>
<dbReference type="STRING" id="1907941.BKE30_06970"/>
<sequence length="283" mass="29820">MMQKTRLSLSLATGLLAAAALTGCGGSGGGSDDSYTPPALQNGPGGTLLGFYAESQDANDPTAEVGGIYVDAPDDEGRIKGRASFRYFDCQASNSNNLTIDGTKLTSYLSGTIEGALDSVSSSNQANEEILLAFDKLSYSRAEDKYTGGYVLDQDNNEARTISDCNGSDQNFVVARKGNITLYPADTVFPSNFQVNVNATGNLISWSGVPNGVRKALVNVIDPGAISNSSANGIVYQTLSNSVLPTALVPNDAVTDDTSYMVMVQLFDENNKPLAFKQVTAKF</sequence>
<evidence type="ECO:0000313" key="2">
    <source>
        <dbReference type="EMBL" id="ONG40876.1"/>
    </source>
</evidence>
<dbReference type="Proteomes" id="UP000192132">
    <property type="component" value="Unassembled WGS sequence"/>
</dbReference>
<feature type="signal peptide" evidence="1">
    <location>
        <begin position="1"/>
        <end position="22"/>
    </location>
</feature>
<evidence type="ECO:0000256" key="1">
    <source>
        <dbReference type="SAM" id="SignalP"/>
    </source>
</evidence>
<keyword evidence="3" id="KW-1185">Reference proteome</keyword>
<protein>
    <recommendedName>
        <fullName evidence="4">Lipoprotein</fullName>
    </recommendedName>
</protein>
<dbReference type="PROSITE" id="PS51257">
    <property type="entry name" value="PROKAR_LIPOPROTEIN"/>
    <property type="match status" value="1"/>
</dbReference>
<comment type="caution">
    <text evidence="2">The sequence shown here is derived from an EMBL/GenBank/DDBJ whole genome shotgun (WGS) entry which is preliminary data.</text>
</comment>
<accession>A0A1S8CVZ5</accession>
<gene>
    <name evidence="2" type="ORF">BKE30_06970</name>
</gene>
<dbReference type="RefSeq" id="WP_076877890.1">
    <property type="nucleotide sequence ID" value="NZ_MLCN01000016.1"/>
</dbReference>
<dbReference type="OrthoDB" id="6717092at2"/>
<organism evidence="2 3">
    <name type="scientific">Alkanindiges hydrocarboniclasticus</name>
    <dbReference type="NCBI Taxonomy" id="1907941"/>
    <lineage>
        <taxon>Bacteria</taxon>
        <taxon>Pseudomonadati</taxon>
        <taxon>Pseudomonadota</taxon>
        <taxon>Gammaproteobacteria</taxon>
        <taxon>Moraxellales</taxon>
        <taxon>Moraxellaceae</taxon>
        <taxon>Alkanindiges</taxon>
    </lineage>
</organism>
<name>A0A1S8CVZ5_9GAMM</name>
<keyword evidence="1" id="KW-0732">Signal</keyword>
<dbReference type="AlphaFoldDB" id="A0A1S8CVZ5"/>